<dbReference type="SUPFAM" id="SSF50978">
    <property type="entry name" value="WD40 repeat-like"/>
    <property type="match status" value="1"/>
</dbReference>
<feature type="repeat" description="WD" evidence="3">
    <location>
        <begin position="1"/>
        <end position="39"/>
    </location>
</feature>
<proteinExistence type="predicted"/>
<dbReference type="Gene3D" id="2.130.10.10">
    <property type="entry name" value="YVTN repeat-like/Quinoprotein amine dehydrogenase"/>
    <property type="match status" value="1"/>
</dbReference>
<dbReference type="RefSeq" id="XP_062637195.1">
    <property type="nucleotide sequence ID" value="XM_062777191.1"/>
</dbReference>
<evidence type="ECO:0000256" key="1">
    <source>
        <dbReference type="ARBA" id="ARBA00022574"/>
    </source>
</evidence>
<keyword evidence="2" id="KW-0677">Repeat</keyword>
<dbReference type="GeneID" id="87813804"/>
<dbReference type="InterPro" id="IPR020472">
    <property type="entry name" value="WD40_PAC1"/>
</dbReference>
<dbReference type="SMART" id="SM00320">
    <property type="entry name" value="WD40"/>
    <property type="match status" value="6"/>
</dbReference>
<sequence length="329" mass="35365">PKDTISALRWSPTADHLAASSWDGQAYIYDVTNSACTASIKALTSIPVGTPVLDCDFSTDGCLVAAAGSDNAIHVMDLQSGETRKLEAHTLPVRAVRFFPRPWVNNHLLASASWDKTVLYWDLRQPKPIGVFQLPDRVFAMDVAESLLAAATADRHIHFVDLGNPTQPRLSHESPLKYHTASISVSRDGCHAAVGGVDGRAAAYHGLGNANVNEVTDFTYKCHRSPDTNKGGQTNVYAVNAVSYYPVNHDILATAGSDGTFAIWDVKNHSAVEKLRQASGPITALSFARDGKALAYAVGHDWAKGVQHYPSAAKPEIVLHKFGGTPGKK</sequence>
<name>A0AAN6V3J4_9PEZI</name>
<accession>A0AAN6V3J4</accession>
<dbReference type="Pfam" id="PF00400">
    <property type="entry name" value="WD40"/>
    <property type="match status" value="4"/>
</dbReference>
<dbReference type="Proteomes" id="UP001302676">
    <property type="component" value="Unassembled WGS sequence"/>
</dbReference>
<reference evidence="4" key="2">
    <citation type="submission" date="2023-05" db="EMBL/GenBank/DDBJ databases">
        <authorList>
            <consortium name="Lawrence Berkeley National Laboratory"/>
            <person name="Steindorff A."/>
            <person name="Hensen N."/>
            <person name="Bonometti L."/>
            <person name="Westerberg I."/>
            <person name="Brannstrom I.O."/>
            <person name="Guillou S."/>
            <person name="Cros-Aarteil S."/>
            <person name="Calhoun S."/>
            <person name="Haridas S."/>
            <person name="Kuo A."/>
            <person name="Mondo S."/>
            <person name="Pangilinan J."/>
            <person name="Riley R."/>
            <person name="Labutti K."/>
            <person name="Andreopoulos B."/>
            <person name="Lipzen A."/>
            <person name="Chen C."/>
            <person name="Yanf M."/>
            <person name="Daum C."/>
            <person name="Ng V."/>
            <person name="Clum A."/>
            <person name="Ohm R."/>
            <person name="Martin F."/>
            <person name="Silar P."/>
            <person name="Natvig D."/>
            <person name="Lalanne C."/>
            <person name="Gautier V."/>
            <person name="Ament-Velasquez S.L."/>
            <person name="Kruys A."/>
            <person name="Hutchinson M.I."/>
            <person name="Powell A.J."/>
            <person name="Barry K."/>
            <person name="Miller A.N."/>
            <person name="Grigoriev I.V."/>
            <person name="Debuchy R."/>
            <person name="Gladieux P."/>
            <person name="Thoren M.H."/>
            <person name="Johannesson H."/>
        </authorList>
    </citation>
    <scope>NUCLEOTIDE SEQUENCE</scope>
    <source>
        <strain evidence="4">CBS 141.50</strain>
    </source>
</reference>
<organism evidence="4 5">
    <name type="scientific">Dichotomopilus funicola</name>
    <dbReference type="NCBI Taxonomy" id="1934379"/>
    <lineage>
        <taxon>Eukaryota</taxon>
        <taxon>Fungi</taxon>
        <taxon>Dikarya</taxon>
        <taxon>Ascomycota</taxon>
        <taxon>Pezizomycotina</taxon>
        <taxon>Sordariomycetes</taxon>
        <taxon>Sordariomycetidae</taxon>
        <taxon>Sordariales</taxon>
        <taxon>Chaetomiaceae</taxon>
        <taxon>Dichotomopilus</taxon>
    </lineage>
</organism>
<dbReference type="InterPro" id="IPR015943">
    <property type="entry name" value="WD40/YVTN_repeat-like_dom_sf"/>
</dbReference>
<evidence type="ECO:0000313" key="4">
    <source>
        <dbReference type="EMBL" id="KAK4143824.1"/>
    </source>
</evidence>
<keyword evidence="5" id="KW-1185">Reference proteome</keyword>
<evidence type="ECO:0000256" key="2">
    <source>
        <dbReference type="ARBA" id="ARBA00022737"/>
    </source>
</evidence>
<dbReference type="PRINTS" id="PR00320">
    <property type="entry name" value="GPROTEINBRPT"/>
</dbReference>
<dbReference type="InterPro" id="IPR036322">
    <property type="entry name" value="WD40_repeat_dom_sf"/>
</dbReference>
<feature type="repeat" description="WD" evidence="3">
    <location>
        <begin position="86"/>
        <end position="131"/>
    </location>
</feature>
<evidence type="ECO:0000256" key="3">
    <source>
        <dbReference type="PROSITE-ProRule" id="PRU00221"/>
    </source>
</evidence>
<dbReference type="PROSITE" id="PS50294">
    <property type="entry name" value="WD_REPEATS_REGION"/>
    <property type="match status" value="1"/>
</dbReference>
<evidence type="ECO:0000313" key="5">
    <source>
        <dbReference type="Proteomes" id="UP001302676"/>
    </source>
</evidence>
<comment type="caution">
    <text evidence="4">The sequence shown here is derived from an EMBL/GenBank/DDBJ whole genome shotgun (WGS) entry which is preliminary data.</text>
</comment>
<dbReference type="AlphaFoldDB" id="A0AAN6V3J4"/>
<dbReference type="EMBL" id="MU853582">
    <property type="protein sequence ID" value="KAK4143824.1"/>
    <property type="molecule type" value="Genomic_DNA"/>
</dbReference>
<keyword evidence="1 3" id="KW-0853">WD repeat</keyword>
<feature type="repeat" description="WD" evidence="3">
    <location>
        <begin position="239"/>
        <end position="274"/>
    </location>
</feature>
<dbReference type="PROSITE" id="PS50082">
    <property type="entry name" value="WD_REPEATS_2"/>
    <property type="match status" value="3"/>
</dbReference>
<gene>
    <name evidence="4" type="ORF">C8A04DRAFT_12028</name>
</gene>
<dbReference type="InterPro" id="IPR001680">
    <property type="entry name" value="WD40_rpt"/>
</dbReference>
<feature type="non-terminal residue" evidence="4">
    <location>
        <position position="1"/>
    </location>
</feature>
<reference evidence="4" key="1">
    <citation type="journal article" date="2023" name="Mol. Phylogenet. Evol.">
        <title>Genome-scale phylogeny and comparative genomics of the fungal order Sordariales.</title>
        <authorList>
            <person name="Hensen N."/>
            <person name="Bonometti L."/>
            <person name="Westerberg I."/>
            <person name="Brannstrom I.O."/>
            <person name="Guillou S."/>
            <person name="Cros-Aarteil S."/>
            <person name="Calhoun S."/>
            <person name="Haridas S."/>
            <person name="Kuo A."/>
            <person name="Mondo S."/>
            <person name="Pangilinan J."/>
            <person name="Riley R."/>
            <person name="LaButti K."/>
            <person name="Andreopoulos B."/>
            <person name="Lipzen A."/>
            <person name="Chen C."/>
            <person name="Yan M."/>
            <person name="Daum C."/>
            <person name="Ng V."/>
            <person name="Clum A."/>
            <person name="Steindorff A."/>
            <person name="Ohm R.A."/>
            <person name="Martin F."/>
            <person name="Silar P."/>
            <person name="Natvig D.O."/>
            <person name="Lalanne C."/>
            <person name="Gautier V."/>
            <person name="Ament-Velasquez S.L."/>
            <person name="Kruys A."/>
            <person name="Hutchinson M.I."/>
            <person name="Powell A.J."/>
            <person name="Barry K."/>
            <person name="Miller A.N."/>
            <person name="Grigoriev I.V."/>
            <person name="Debuchy R."/>
            <person name="Gladieux P."/>
            <person name="Hiltunen Thoren M."/>
            <person name="Johannesson H."/>
        </authorList>
    </citation>
    <scope>NUCLEOTIDE SEQUENCE</scope>
    <source>
        <strain evidence="4">CBS 141.50</strain>
    </source>
</reference>
<dbReference type="PANTHER" id="PTHR10971">
    <property type="entry name" value="MRNA EXPORT FACTOR AND BUB3"/>
    <property type="match status" value="1"/>
</dbReference>
<protein>
    <submittedName>
        <fullName evidence="4">WD40-repeat-containing domain protein</fullName>
    </submittedName>
</protein>